<keyword evidence="2" id="KW-1185">Reference proteome</keyword>
<protein>
    <submittedName>
        <fullName evidence="1">Uncharacterized protein</fullName>
    </submittedName>
</protein>
<organism evidence="1 2">
    <name type="scientific">Flavobacterium micromati</name>
    <dbReference type="NCBI Taxonomy" id="229205"/>
    <lineage>
        <taxon>Bacteria</taxon>
        <taxon>Pseudomonadati</taxon>
        <taxon>Bacteroidota</taxon>
        <taxon>Flavobacteriia</taxon>
        <taxon>Flavobacteriales</taxon>
        <taxon>Flavobacteriaceae</taxon>
        <taxon>Flavobacterium</taxon>
    </lineage>
</organism>
<dbReference type="RefSeq" id="WP_073019650.1">
    <property type="nucleotide sequence ID" value="NZ_FQWF01000008.1"/>
</dbReference>
<dbReference type="STRING" id="229205.SAMN05444372_10857"/>
<dbReference type="EMBL" id="FQWF01000008">
    <property type="protein sequence ID" value="SHG63976.1"/>
    <property type="molecule type" value="Genomic_DNA"/>
</dbReference>
<dbReference type="Proteomes" id="UP000184020">
    <property type="component" value="Unassembled WGS sequence"/>
</dbReference>
<sequence>MYIYLYYVLDAHGISQGTLAMMQNNGAGFLSGAAGGFFGSLGATAWGGAGGKWGGLGGKYAGSTVGTIAFGALSGGVGAELSGGNFWQGAVAGGIVSGLNHAMHSMGGDYGKPKPPKFRLRHLLGPDAVYVAGAEDLGIGLGVGFEQGAIIILRGPDAGIYPAYDFGIGLSTASGSLSLEAVKLYYSGDTVTKDVFYGNRYEANFGADALGHIGFTGVYAPMADGNMVWGYGITIGVGFSATIFSGNINYGRTQTNGNNMIPNLVNKK</sequence>
<evidence type="ECO:0000313" key="1">
    <source>
        <dbReference type="EMBL" id="SHG63976.1"/>
    </source>
</evidence>
<gene>
    <name evidence="1" type="ORF">SAMN05444372_10857</name>
</gene>
<reference evidence="2" key="1">
    <citation type="submission" date="2016-11" db="EMBL/GenBank/DDBJ databases">
        <authorList>
            <person name="Varghese N."/>
            <person name="Submissions S."/>
        </authorList>
    </citation>
    <scope>NUCLEOTIDE SEQUENCE [LARGE SCALE GENOMIC DNA]</scope>
    <source>
        <strain evidence="2">DSM 17659</strain>
    </source>
</reference>
<accession>A0A1M5LG89</accession>
<name>A0A1M5LG89_9FLAO</name>
<evidence type="ECO:0000313" key="2">
    <source>
        <dbReference type="Proteomes" id="UP000184020"/>
    </source>
</evidence>
<proteinExistence type="predicted"/>
<dbReference type="AlphaFoldDB" id="A0A1M5LG89"/>